<evidence type="ECO:0000313" key="3">
    <source>
        <dbReference type="Proteomes" id="UP000428260"/>
    </source>
</evidence>
<sequence>MCKDGVAGYETASNNIEYSDLRTLFLRLSQQRKLFIKEIKNETLKMGIEVDTNGTIKGSFSSYIAGNQSYLQ</sequence>
<dbReference type="KEGG" id="mcos:GM418_29670"/>
<dbReference type="InterPro" id="IPR012347">
    <property type="entry name" value="Ferritin-like"/>
</dbReference>
<evidence type="ECO:0000259" key="1">
    <source>
        <dbReference type="Pfam" id="PF09537"/>
    </source>
</evidence>
<dbReference type="RefSeq" id="WP_343033409.1">
    <property type="nucleotide sequence ID" value="NZ_CP046401.1"/>
</dbReference>
<keyword evidence="3" id="KW-1185">Reference proteome</keyword>
<reference evidence="2 3" key="1">
    <citation type="submission" date="2019-11" db="EMBL/GenBank/DDBJ databases">
        <authorList>
            <person name="Zheng R.K."/>
            <person name="Sun C.M."/>
        </authorList>
    </citation>
    <scope>NUCLEOTIDE SEQUENCE [LARGE SCALE GENOMIC DNA]</scope>
    <source>
        <strain evidence="2 3">WC007</strain>
    </source>
</reference>
<dbReference type="Proteomes" id="UP000428260">
    <property type="component" value="Chromosome"/>
</dbReference>
<protein>
    <submittedName>
        <fullName evidence="2">DUF2383 domain-containing protein</fullName>
    </submittedName>
</protein>
<dbReference type="Pfam" id="PF09537">
    <property type="entry name" value="DUF2383"/>
    <property type="match status" value="1"/>
</dbReference>
<accession>A0A6I6JX66</accession>
<name>A0A6I6JX66_9BACT</name>
<dbReference type="AlphaFoldDB" id="A0A6I6JX66"/>
<organism evidence="2 3">
    <name type="scientific">Maribellus comscasis</name>
    <dbReference type="NCBI Taxonomy" id="2681766"/>
    <lineage>
        <taxon>Bacteria</taxon>
        <taxon>Pseudomonadati</taxon>
        <taxon>Bacteroidota</taxon>
        <taxon>Bacteroidia</taxon>
        <taxon>Marinilabiliales</taxon>
        <taxon>Prolixibacteraceae</taxon>
        <taxon>Maribellus</taxon>
    </lineage>
</organism>
<evidence type="ECO:0000313" key="2">
    <source>
        <dbReference type="EMBL" id="QGY47685.1"/>
    </source>
</evidence>
<dbReference type="InterPro" id="IPR019052">
    <property type="entry name" value="DUF2383"/>
</dbReference>
<feature type="domain" description="DUF2383" evidence="1">
    <location>
        <begin position="2"/>
        <end position="62"/>
    </location>
</feature>
<proteinExistence type="predicted"/>
<dbReference type="Gene3D" id="1.20.1260.10">
    <property type="match status" value="1"/>
</dbReference>
<dbReference type="EMBL" id="CP046401">
    <property type="protein sequence ID" value="QGY47685.1"/>
    <property type="molecule type" value="Genomic_DNA"/>
</dbReference>
<gene>
    <name evidence="2" type="ORF">GM418_29670</name>
</gene>